<protein>
    <submittedName>
        <fullName evidence="2">N-acetyltransferase</fullName>
    </submittedName>
</protein>
<sequence length="184" mass="20508">MIPTTVPTLTGPLVLLRAWEDADAALVASVASDPIIPTITSVPGSGAPEDIALYLHRQRRRALDGTGLSFVITDIRSKQAIGSIGLWTRDYDRGRLSIGYWVAAQYRRQGHAQDALATLTRWAVGLPGVGRLQLFVEPWNEGSWRIAENCGFMREGLLRQWQQVGDQRRDMWVYSLIPDPDDLP</sequence>
<accession>A0A3M0GBM4</accession>
<proteinExistence type="predicted"/>
<comment type="caution">
    <text evidence="2">The sequence shown here is derived from an EMBL/GenBank/DDBJ whole genome shotgun (WGS) entry which is preliminary data.</text>
</comment>
<reference evidence="2 3" key="1">
    <citation type="submission" date="2018-10" db="EMBL/GenBank/DDBJ databases">
        <title>Tessaracoccus antarcticuss sp. nov., isolated from sediment.</title>
        <authorList>
            <person name="Zhou L.Y."/>
            <person name="Du Z.J."/>
        </authorList>
    </citation>
    <scope>NUCLEOTIDE SEQUENCE [LARGE SCALE GENOMIC DNA]</scope>
    <source>
        <strain evidence="2 3">JDX10</strain>
    </source>
</reference>
<dbReference type="Gene3D" id="3.40.630.30">
    <property type="match status" value="1"/>
</dbReference>
<feature type="domain" description="N-acetyltransferase" evidence="1">
    <location>
        <begin position="14"/>
        <end position="179"/>
    </location>
</feature>
<dbReference type="Pfam" id="PF13302">
    <property type="entry name" value="Acetyltransf_3"/>
    <property type="match status" value="1"/>
</dbReference>
<organism evidence="2 3">
    <name type="scientific">Tessaracoccus antarcticus</name>
    <dbReference type="NCBI Taxonomy" id="2479848"/>
    <lineage>
        <taxon>Bacteria</taxon>
        <taxon>Bacillati</taxon>
        <taxon>Actinomycetota</taxon>
        <taxon>Actinomycetes</taxon>
        <taxon>Propionibacteriales</taxon>
        <taxon>Propionibacteriaceae</taxon>
        <taxon>Tessaracoccus</taxon>
    </lineage>
</organism>
<dbReference type="PANTHER" id="PTHR43441">
    <property type="entry name" value="RIBOSOMAL-PROTEIN-SERINE ACETYLTRANSFERASE"/>
    <property type="match status" value="1"/>
</dbReference>
<name>A0A3M0GBM4_9ACTN</name>
<keyword evidence="2" id="KW-0808">Transferase</keyword>
<dbReference type="GO" id="GO:0005737">
    <property type="term" value="C:cytoplasm"/>
    <property type="evidence" value="ECO:0007669"/>
    <property type="project" value="TreeGrafter"/>
</dbReference>
<dbReference type="SUPFAM" id="SSF55729">
    <property type="entry name" value="Acyl-CoA N-acyltransferases (Nat)"/>
    <property type="match status" value="1"/>
</dbReference>
<gene>
    <name evidence="2" type="ORF">EAX62_09495</name>
</gene>
<dbReference type="GO" id="GO:0008999">
    <property type="term" value="F:protein-N-terminal-alanine acetyltransferase activity"/>
    <property type="evidence" value="ECO:0007669"/>
    <property type="project" value="TreeGrafter"/>
</dbReference>
<evidence type="ECO:0000313" key="3">
    <source>
        <dbReference type="Proteomes" id="UP000275256"/>
    </source>
</evidence>
<dbReference type="GO" id="GO:1990189">
    <property type="term" value="F:protein N-terminal-serine acetyltransferase activity"/>
    <property type="evidence" value="ECO:0007669"/>
    <property type="project" value="TreeGrafter"/>
</dbReference>
<evidence type="ECO:0000259" key="1">
    <source>
        <dbReference type="PROSITE" id="PS51186"/>
    </source>
</evidence>
<dbReference type="OrthoDB" id="9795188at2"/>
<keyword evidence="3" id="KW-1185">Reference proteome</keyword>
<dbReference type="EMBL" id="REFW01000002">
    <property type="protein sequence ID" value="RMB59952.1"/>
    <property type="molecule type" value="Genomic_DNA"/>
</dbReference>
<evidence type="ECO:0000313" key="2">
    <source>
        <dbReference type="EMBL" id="RMB59952.1"/>
    </source>
</evidence>
<dbReference type="Proteomes" id="UP000275256">
    <property type="component" value="Unassembled WGS sequence"/>
</dbReference>
<dbReference type="RefSeq" id="WP_121901433.1">
    <property type="nucleotide sequence ID" value="NZ_REFW01000002.1"/>
</dbReference>
<dbReference type="InterPro" id="IPR000182">
    <property type="entry name" value="GNAT_dom"/>
</dbReference>
<dbReference type="InterPro" id="IPR051908">
    <property type="entry name" value="Ribosomal_N-acetyltransferase"/>
</dbReference>
<dbReference type="PROSITE" id="PS51186">
    <property type="entry name" value="GNAT"/>
    <property type="match status" value="1"/>
</dbReference>
<dbReference type="InterPro" id="IPR016181">
    <property type="entry name" value="Acyl_CoA_acyltransferase"/>
</dbReference>
<dbReference type="AlphaFoldDB" id="A0A3M0GBM4"/>
<dbReference type="PANTHER" id="PTHR43441:SF10">
    <property type="entry name" value="ACETYLTRANSFERASE"/>
    <property type="match status" value="1"/>
</dbReference>